<evidence type="ECO:0000256" key="3">
    <source>
        <dbReference type="ARBA" id="ARBA00011738"/>
    </source>
</evidence>
<evidence type="ECO:0000313" key="8">
    <source>
        <dbReference type="EMBL" id="MTD13260.1"/>
    </source>
</evidence>
<evidence type="ECO:0000256" key="6">
    <source>
        <dbReference type="ARBA" id="ARBA00022898"/>
    </source>
</evidence>
<dbReference type="GO" id="GO:0008483">
    <property type="term" value="F:transaminase activity"/>
    <property type="evidence" value="ECO:0007669"/>
    <property type="project" value="UniProtKB-KW"/>
</dbReference>
<evidence type="ECO:0000256" key="2">
    <source>
        <dbReference type="ARBA" id="ARBA00007441"/>
    </source>
</evidence>
<sequence length="403" mass="43629">MTVRFAARVDRVRPSAIRELLRLGEDPEVVSFGGGYPDPALFPVDELRAIFDDLLTPANSRVLQYAGSTGLLRLREQVADRLTADGTACTAEDLLITSGGQQGLDLVAKLVLDPGDTVITEDPTFLGALIAFNPMEPTYAPVRIDGNGMDTEDLERVLADSPRARMIYTVPDFQNPTGVTMSLPRRRRLIELANEHDLLVVEDTPYRSLRFEGDHLPTLRSLDTQGRVVHLGSFSKILAPGFRLGWLLADGEVLQKLSLLKLAGDTQCSTLTMAAASAYLDRYDIDAHIATIVAAYRRKRDLALSVLDERMPAGVRHTAPEGGLFTWLTFPDGVDTAALMQDVLLPQGKVAYVPGATFFPVAGPASHARVNFSGLPDDVLVAGLTRMSELVGAHLSGSGPSNK</sequence>
<evidence type="ECO:0000256" key="1">
    <source>
        <dbReference type="ARBA" id="ARBA00001933"/>
    </source>
</evidence>
<accession>A0A7K1FGS0</accession>
<gene>
    <name evidence="8" type="ORF">GIS00_04770</name>
</gene>
<dbReference type="InterPro" id="IPR050859">
    <property type="entry name" value="Class-I_PLP-dep_aminotransf"/>
</dbReference>
<evidence type="ECO:0000256" key="5">
    <source>
        <dbReference type="ARBA" id="ARBA00022679"/>
    </source>
</evidence>
<reference evidence="8 9" key="1">
    <citation type="submission" date="2019-11" db="EMBL/GenBank/DDBJ databases">
        <authorList>
            <person name="Jiang L.-Q."/>
        </authorList>
    </citation>
    <scope>NUCLEOTIDE SEQUENCE [LARGE SCALE GENOMIC DNA]</scope>
    <source>
        <strain evidence="8 9">YIM 132087</strain>
    </source>
</reference>
<dbReference type="RefSeq" id="WP_322097509.1">
    <property type="nucleotide sequence ID" value="NZ_WLYK01000001.1"/>
</dbReference>
<keyword evidence="6" id="KW-0663">Pyridoxal phosphate</keyword>
<dbReference type="FunFam" id="3.40.640.10:FF:000053">
    <property type="entry name" value="Aminotransferase, class I"/>
    <property type="match status" value="1"/>
</dbReference>
<comment type="caution">
    <text evidence="8">The sequence shown here is derived from an EMBL/GenBank/DDBJ whole genome shotgun (WGS) entry which is preliminary data.</text>
</comment>
<dbReference type="InterPro" id="IPR015421">
    <property type="entry name" value="PyrdxlP-dep_Trfase_major"/>
</dbReference>
<dbReference type="InterPro" id="IPR015422">
    <property type="entry name" value="PyrdxlP-dep_Trfase_small"/>
</dbReference>
<dbReference type="AlphaFoldDB" id="A0A7K1FGS0"/>
<dbReference type="InterPro" id="IPR004839">
    <property type="entry name" value="Aminotransferase_I/II_large"/>
</dbReference>
<proteinExistence type="inferred from homology"/>
<keyword evidence="4 8" id="KW-0032">Aminotransferase</keyword>
<dbReference type="Gene3D" id="3.40.640.10">
    <property type="entry name" value="Type I PLP-dependent aspartate aminotransferase-like (Major domain)"/>
    <property type="match status" value="1"/>
</dbReference>
<comment type="subunit">
    <text evidence="3">Homodimer.</text>
</comment>
<dbReference type="PANTHER" id="PTHR42790:SF19">
    <property type="entry name" value="KYNURENINE_ALPHA-AMINOADIPATE AMINOTRANSFERASE, MITOCHONDRIAL"/>
    <property type="match status" value="1"/>
</dbReference>
<dbReference type="GO" id="GO:0030170">
    <property type="term" value="F:pyridoxal phosphate binding"/>
    <property type="evidence" value="ECO:0007669"/>
    <property type="project" value="InterPro"/>
</dbReference>
<dbReference type="Pfam" id="PF00155">
    <property type="entry name" value="Aminotran_1_2"/>
    <property type="match status" value="1"/>
</dbReference>
<evidence type="ECO:0000313" key="9">
    <source>
        <dbReference type="Proteomes" id="UP000460221"/>
    </source>
</evidence>
<evidence type="ECO:0000259" key="7">
    <source>
        <dbReference type="Pfam" id="PF00155"/>
    </source>
</evidence>
<dbReference type="CDD" id="cd00609">
    <property type="entry name" value="AAT_like"/>
    <property type="match status" value="1"/>
</dbReference>
<dbReference type="Proteomes" id="UP000460221">
    <property type="component" value="Unassembled WGS sequence"/>
</dbReference>
<comment type="cofactor">
    <cofactor evidence="1">
        <name>pyridoxal 5'-phosphate</name>
        <dbReference type="ChEBI" id="CHEBI:597326"/>
    </cofactor>
</comment>
<dbReference type="InterPro" id="IPR015424">
    <property type="entry name" value="PyrdxlP-dep_Trfase"/>
</dbReference>
<comment type="similarity">
    <text evidence="2">Belongs to the class-I pyridoxal-phosphate-dependent aminotransferase family.</text>
</comment>
<dbReference type="SUPFAM" id="SSF53383">
    <property type="entry name" value="PLP-dependent transferases"/>
    <property type="match status" value="1"/>
</dbReference>
<dbReference type="GO" id="GO:1901605">
    <property type="term" value="P:alpha-amino acid metabolic process"/>
    <property type="evidence" value="ECO:0007669"/>
    <property type="project" value="TreeGrafter"/>
</dbReference>
<dbReference type="Gene3D" id="3.90.1150.10">
    <property type="entry name" value="Aspartate Aminotransferase, domain 1"/>
    <property type="match status" value="1"/>
</dbReference>
<organism evidence="8 9">
    <name type="scientific">Nakamurella alba</name>
    <dbReference type="NCBI Taxonomy" id="2665158"/>
    <lineage>
        <taxon>Bacteria</taxon>
        <taxon>Bacillati</taxon>
        <taxon>Actinomycetota</taxon>
        <taxon>Actinomycetes</taxon>
        <taxon>Nakamurellales</taxon>
        <taxon>Nakamurellaceae</taxon>
        <taxon>Nakamurella</taxon>
    </lineage>
</organism>
<keyword evidence="9" id="KW-1185">Reference proteome</keyword>
<feature type="domain" description="Aminotransferase class I/classII large" evidence="7">
    <location>
        <begin position="57"/>
        <end position="379"/>
    </location>
</feature>
<dbReference type="PANTHER" id="PTHR42790">
    <property type="entry name" value="AMINOTRANSFERASE"/>
    <property type="match status" value="1"/>
</dbReference>
<protein>
    <submittedName>
        <fullName evidence="8">Aminotransferase class I/II-fold pyridoxal phosphate-dependent enzyme</fullName>
    </submittedName>
</protein>
<name>A0A7K1FGS0_9ACTN</name>
<keyword evidence="5 8" id="KW-0808">Transferase</keyword>
<evidence type="ECO:0000256" key="4">
    <source>
        <dbReference type="ARBA" id="ARBA00022576"/>
    </source>
</evidence>
<dbReference type="EMBL" id="WLYK01000001">
    <property type="protein sequence ID" value="MTD13260.1"/>
    <property type="molecule type" value="Genomic_DNA"/>
</dbReference>